<reference evidence="2" key="1">
    <citation type="submission" date="2021-02" db="EMBL/GenBank/DDBJ databases">
        <authorList>
            <person name="Dougan E. K."/>
            <person name="Rhodes N."/>
            <person name="Thang M."/>
            <person name="Chan C."/>
        </authorList>
    </citation>
    <scope>NUCLEOTIDE SEQUENCE</scope>
</reference>
<feature type="region of interest" description="Disordered" evidence="1">
    <location>
        <begin position="1"/>
        <end position="32"/>
    </location>
</feature>
<sequence>AASAASVPSPTVPVMFRPAPRSEPKEHDRGQLEEELSVAKALLMLSNVSLSMDFSGSSGANEDSSPAQVVHLRGNAKFIKLLITLKQK</sequence>
<organism evidence="2 3">
    <name type="scientific">Polarella glacialis</name>
    <name type="common">Dinoflagellate</name>
    <dbReference type="NCBI Taxonomy" id="89957"/>
    <lineage>
        <taxon>Eukaryota</taxon>
        <taxon>Sar</taxon>
        <taxon>Alveolata</taxon>
        <taxon>Dinophyceae</taxon>
        <taxon>Suessiales</taxon>
        <taxon>Suessiaceae</taxon>
        <taxon>Polarella</taxon>
    </lineage>
</organism>
<feature type="non-terminal residue" evidence="2">
    <location>
        <position position="1"/>
    </location>
</feature>
<feature type="compositionally biased region" description="Basic and acidic residues" evidence="1">
    <location>
        <begin position="20"/>
        <end position="32"/>
    </location>
</feature>
<feature type="compositionally biased region" description="Low complexity" evidence="1">
    <location>
        <begin position="1"/>
        <end position="14"/>
    </location>
</feature>
<accession>A0A813LMF5</accession>
<protein>
    <submittedName>
        <fullName evidence="2">Uncharacterized protein</fullName>
    </submittedName>
</protein>
<dbReference type="Proteomes" id="UP000626109">
    <property type="component" value="Unassembled WGS sequence"/>
</dbReference>
<feature type="non-terminal residue" evidence="2">
    <location>
        <position position="88"/>
    </location>
</feature>
<evidence type="ECO:0000313" key="3">
    <source>
        <dbReference type="Proteomes" id="UP000626109"/>
    </source>
</evidence>
<dbReference type="AlphaFoldDB" id="A0A813LMF5"/>
<name>A0A813LMF5_POLGL</name>
<gene>
    <name evidence="2" type="ORF">PGLA2088_LOCUS46887</name>
</gene>
<dbReference type="EMBL" id="CAJNNW010036357">
    <property type="protein sequence ID" value="CAE8733560.1"/>
    <property type="molecule type" value="Genomic_DNA"/>
</dbReference>
<proteinExistence type="predicted"/>
<evidence type="ECO:0000256" key="1">
    <source>
        <dbReference type="SAM" id="MobiDB-lite"/>
    </source>
</evidence>
<comment type="caution">
    <text evidence="2">The sequence shown here is derived from an EMBL/GenBank/DDBJ whole genome shotgun (WGS) entry which is preliminary data.</text>
</comment>
<evidence type="ECO:0000313" key="2">
    <source>
        <dbReference type="EMBL" id="CAE8733560.1"/>
    </source>
</evidence>